<dbReference type="PANTHER" id="PTHR46018:SF4">
    <property type="entry name" value="METALLO-HYDROLASE YHFI-RELATED"/>
    <property type="match status" value="1"/>
</dbReference>
<dbReference type="RefSeq" id="WP_062468414.1">
    <property type="nucleotide sequence ID" value="NZ_BBYN01000007.1"/>
</dbReference>
<keyword evidence="3" id="KW-0378">Hydrolase</keyword>
<dbReference type="EC" id="3.1.26.11" evidence="3"/>
<dbReference type="SMART" id="SM00849">
    <property type="entry name" value="Lactamase_B"/>
    <property type="match status" value="1"/>
</dbReference>
<evidence type="ECO:0000313" key="3">
    <source>
        <dbReference type="EMBL" id="AQS52746.1"/>
    </source>
</evidence>
<dbReference type="InterPro" id="IPR036866">
    <property type="entry name" value="RibonucZ/Hydroxyglut_hydro"/>
</dbReference>
<dbReference type="SUPFAM" id="SSF56281">
    <property type="entry name" value="Metallo-hydrolase/oxidoreductase"/>
    <property type="match status" value="1"/>
</dbReference>
<keyword evidence="1" id="KW-0862">Zinc</keyword>
<dbReference type="KEGG" id="jda:BW727_100353"/>
<dbReference type="OrthoDB" id="9794898at2"/>
<dbReference type="CDD" id="cd07716">
    <property type="entry name" value="RNaseZ_short-form-like_MBL-fold"/>
    <property type="match status" value="1"/>
</dbReference>
<reference evidence="3 4" key="1">
    <citation type="journal article" date="2014" name="Int. J. Syst. Evol. Microbiol.">
        <title>Jeotgalibaca dankookensis gen. nov., sp. nov., a member of the family Carnobacteriaceae, isolated from seujeot (Korean traditional food).</title>
        <authorList>
            <person name="Lee D.G."/>
            <person name="Trujillo M.E."/>
            <person name="Kang H."/>
            <person name="Ahn T.Y."/>
        </authorList>
    </citation>
    <scope>NUCLEOTIDE SEQUENCE [LARGE SCALE GENOMIC DNA]</scope>
    <source>
        <strain evidence="3 4">EX-07</strain>
    </source>
</reference>
<evidence type="ECO:0000259" key="2">
    <source>
        <dbReference type="SMART" id="SM00849"/>
    </source>
</evidence>
<sequence length="242" mass="26854">MKLTILGFMGGYPANGVGTSSYLLESAGFRLLIDAGSGSVLALEKHIDPLDLDAVILTHYHADHIADVGVLQHVFLLKNAPNVKEVPIYGHTESIWHTVRESKSSKAIDYSGQEAIEIGPFHVEFLKTIHPVVCYALAITERETEKKFVFSADSGYMEQFIPFAKDADVFLADTNFFKEQQKSSVHMTSEEVGEIAEKAGVKKLILTHLPPNEDWQRLLSEAKEATPNVKVMLAENDMKIII</sequence>
<protein>
    <submittedName>
        <fullName evidence="3">Ribonuclease BN</fullName>
        <ecNumber evidence="3">3.1.26.11</ecNumber>
    </submittedName>
</protein>
<dbReference type="STRING" id="708126.BW727_100353"/>
<keyword evidence="4" id="KW-1185">Reference proteome</keyword>
<evidence type="ECO:0000256" key="1">
    <source>
        <dbReference type="ARBA" id="ARBA00022833"/>
    </source>
</evidence>
<dbReference type="PANTHER" id="PTHR46018">
    <property type="entry name" value="ZINC PHOSPHODIESTERASE ELAC PROTEIN 1"/>
    <property type="match status" value="1"/>
</dbReference>
<organism evidence="3 4">
    <name type="scientific">Jeotgalibaca dankookensis</name>
    <dbReference type="NCBI Taxonomy" id="708126"/>
    <lineage>
        <taxon>Bacteria</taxon>
        <taxon>Bacillati</taxon>
        <taxon>Bacillota</taxon>
        <taxon>Bacilli</taxon>
        <taxon>Lactobacillales</taxon>
        <taxon>Carnobacteriaceae</taxon>
        <taxon>Jeotgalibaca</taxon>
    </lineage>
</organism>
<proteinExistence type="predicted"/>
<accession>A0A1S6IMI3</accession>
<dbReference type="EMBL" id="CP019728">
    <property type="protein sequence ID" value="AQS52746.1"/>
    <property type="molecule type" value="Genomic_DNA"/>
</dbReference>
<feature type="domain" description="Metallo-beta-lactamase" evidence="2">
    <location>
        <begin position="18"/>
        <end position="208"/>
    </location>
</feature>
<dbReference type="Pfam" id="PF00753">
    <property type="entry name" value="Lactamase_B"/>
    <property type="match status" value="1"/>
</dbReference>
<dbReference type="GO" id="GO:0042781">
    <property type="term" value="F:3'-tRNA processing endoribonuclease activity"/>
    <property type="evidence" value="ECO:0007669"/>
    <property type="project" value="UniProtKB-EC"/>
</dbReference>
<evidence type="ECO:0000313" key="4">
    <source>
        <dbReference type="Proteomes" id="UP000188993"/>
    </source>
</evidence>
<name>A0A1S6IMI3_9LACT</name>
<dbReference type="Gene3D" id="3.60.15.10">
    <property type="entry name" value="Ribonuclease Z/Hydroxyacylglutathione hydrolase-like"/>
    <property type="match status" value="1"/>
</dbReference>
<gene>
    <name evidence="3" type="primary">rbn</name>
    <name evidence="3" type="ORF">BW727_100353</name>
</gene>
<dbReference type="InterPro" id="IPR001279">
    <property type="entry name" value="Metallo-B-lactamas"/>
</dbReference>
<dbReference type="Proteomes" id="UP000188993">
    <property type="component" value="Chromosome"/>
</dbReference>
<dbReference type="AlphaFoldDB" id="A0A1S6IMI3"/>